<reference evidence="1 2" key="1">
    <citation type="journal article" date="2019" name="Int. J. Syst. Evol. Microbiol.">
        <title>The Global Catalogue of Microorganisms (GCM) 10K type strain sequencing project: providing services to taxonomists for standard genome sequencing and annotation.</title>
        <authorList>
            <consortium name="The Broad Institute Genomics Platform"/>
            <consortium name="The Broad Institute Genome Sequencing Center for Infectious Disease"/>
            <person name="Wu L."/>
            <person name="Ma J."/>
        </authorList>
    </citation>
    <scope>NUCLEOTIDE SEQUENCE [LARGE SCALE GENOMIC DNA]</scope>
    <source>
        <strain evidence="1 2">XZGYJ-43</strain>
    </source>
</reference>
<evidence type="ECO:0008006" key="3">
    <source>
        <dbReference type="Google" id="ProtNLM"/>
    </source>
</evidence>
<dbReference type="EMBL" id="JBHTAR010000011">
    <property type="protein sequence ID" value="MFC7200043.1"/>
    <property type="molecule type" value="Genomic_DNA"/>
</dbReference>
<evidence type="ECO:0000313" key="2">
    <source>
        <dbReference type="Proteomes" id="UP001596447"/>
    </source>
</evidence>
<name>A0ABD5Z4F8_9EURY</name>
<dbReference type="RefSeq" id="WP_279529963.1">
    <property type="nucleotide sequence ID" value="NZ_CP122312.1"/>
</dbReference>
<keyword evidence="2" id="KW-1185">Reference proteome</keyword>
<protein>
    <recommendedName>
        <fullName evidence="3">Transposase</fullName>
    </recommendedName>
</protein>
<comment type="caution">
    <text evidence="1">The sequence shown here is derived from an EMBL/GenBank/DDBJ whole genome shotgun (WGS) entry which is preliminary data.</text>
</comment>
<proteinExistence type="predicted"/>
<dbReference type="SUPFAM" id="SSF57783">
    <property type="entry name" value="Zinc beta-ribbon"/>
    <property type="match status" value="1"/>
</dbReference>
<dbReference type="Proteomes" id="UP001596447">
    <property type="component" value="Unassembled WGS sequence"/>
</dbReference>
<accession>A0ABD5Z4F8</accession>
<dbReference type="AlphaFoldDB" id="A0ABD5Z4F8"/>
<organism evidence="1 2">
    <name type="scientific">Halospeciosus flavus</name>
    <dbReference type="NCBI Taxonomy" id="3032283"/>
    <lineage>
        <taxon>Archaea</taxon>
        <taxon>Methanobacteriati</taxon>
        <taxon>Methanobacteriota</taxon>
        <taxon>Stenosarchaea group</taxon>
        <taxon>Halobacteria</taxon>
        <taxon>Halobacteriales</taxon>
        <taxon>Halobacteriaceae</taxon>
        <taxon>Halospeciosus</taxon>
    </lineage>
</organism>
<gene>
    <name evidence="1" type="ORF">ACFQJ9_11595</name>
</gene>
<sequence>MVDDVVNVRDIHCPTCGDSDAVQKVGIGDYECVDCGVTFGPRDL</sequence>
<evidence type="ECO:0000313" key="1">
    <source>
        <dbReference type="EMBL" id="MFC7200043.1"/>
    </source>
</evidence>